<feature type="region of interest" description="Disordered" evidence="8">
    <location>
        <begin position="389"/>
        <end position="420"/>
    </location>
</feature>
<feature type="transmembrane region" description="Helical" evidence="9">
    <location>
        <begin position="341"/>
        <end position="360"/>
    </location>
</feature>
<evidence type="ECO:0000256" key="2">
    <source>
        <dbReference type="ARBA" id="ARBA00022475"/>
    </source>
</evidence>
<feature type="transmembrane region" description="Helical" evidence="9">
    <location>
        <begin position="137"/>
        <end position="167"/>
    </location>
</feature>
<evidence type="ECO:0000256" key="5">
    <source>
        <dbReference type="ARBA" id="ARBA00022989"/>
    </source>
</evidence>
<keyword evidence="6 9" id="KW-0472">Membrane</keyword>
<organism evidence="10 11">
    <name type="scientific">Micromonospora gifhornensis</name>
    <dbReference type="NCBI Taxonomy" id="84594"/>
    <lineage>
        <taxon>Bacteria</taxon>
        <taxon>Bacillati</taxon>
        <taxon>Actinomycetota</taxon>
        <taxon>Actinomycetes</taxon>
        <taxon>Micromonosporales</taxon>
        <taxon>Micromonosporaceae</taxon>
        <taxon>Micromonospora</taxon>
    </lineage>
</organism>
<sequence length="420" mass="44231">MLDRMAKLSGGPAAGFGRILVPLMWVAVCVAAAAQAWAGLSRPWADRLSDLQVYIGGVRTWSAGGSLYDFAAAGTGAPFTYPPLAGLVFLPLGHLNTTAVMVGWTILTVAAVVAIARITAGAAARTWRIRRDVAMPAVALLLFLSAPISSNLRFGQISVFLVLFVLVDALKVVPERYRGVATGLAAALKLTPLIFIPYLWLAGQRAAAVKALGTFVAATLLGWLVLFDESVRYWTKELLDVERVGNIATGGNQSLNGALLRLDLPDSIRSGTVLLLGGVIVLIALVRATRLSRRENLLAATLIVGAAGLVFSPVSWTHHQVWLVLAAVLPISVAVWKRRAWAVLVAIVMVAPVTSIGAGLPGGVVWGNARLILAVAIACLVPFIGRERGDDAQPDGKTNPTDESGAVPGQRPVGSQTLSR</sequence>
<evidence type="ECO:0000313" key="11">
    <source>
        <dbReference type="Proteomes" id="UP000647860"/>
    </source>
</evidence>
<evidence type="ECO:0000256" key="4">
    <source>
        <dbReference type="ARBA" id="ARBA00022692"/>
    </source>
</evidence>
<feature type="transmembrane region" description="Helical" evidence="9">
    <location>
        <begin position="207"/>
        <end position="226"/>
    </location>
</feature>
<accession>A0ABQ4I803</accession>
<evidence type="ECO:0000256" key="6">
    <source>
        <dbReference type="ARBA" id="ARBA00023136"/>
    </source>
</evidence>
<evidence type="ECO:0000256" key="3">
    <source>
        <dbReference type="ARBA" id="ARBA00022679"/>
    </source>
</evidence>
<comment type="similarity">
    <text evidence="7">Belongs to the glycosyltransferase 87 family.</text>
</comment>
<evidence type="ECO:0000256" key="1">
    <source>
        <dbReference type="ARBA" id="ARBA00004651"/>
    </source>
</evidence>
<reference evidence="10 11" key="1">
    <citation type="submission" date="2021-01" db="EMBL/GenBank/DDBJ databases">
        <title>Whole genome shotgun sequence of Verrucosispora gifhornensis NBRC 16317.</title>
        <authorList>
            <person name="Komaki H."/>
            <person name="Tamura T."/>
        </authorList>
    </citation>
    <scope>NUCLEOTIDE SEQUENCE [LARGE SCALE GENOMIC DNA]</scope>
    <source>
        <strain evidence="10 11">NBRC 16317</strain>
    </source>
</reference>
<feature type="transmembrane region" description="Helical" evidence="9">
    <location>
        <begin position="179"/>
        <end position="200"/>
    </location>
</feature>
<dbReference type="Proteomes" id="UP000647860">
    <property type="component" value="Unassembled WGS sequence"/>
</dbReference>
<gene>
    <name evidence="10" type="ORF">Vgi01_07060</name>
</gene>
<evidence type="ECO:0000256" key="9">
    <source>
        <dbReference type="SAM" id="Phobius"/>
    </source>
</evidence>
<comment type="caution">
    <text evidence="10">The sequence shown here is derived from an EMBL/GenBank/DDBJ whole genome shotgun (WGS) entry which is preliminary data.</text>
</comment>
<evidence type="ECO:0000256" key="7">
    <source>
        <dbReference type="ARBA" id="ARBA00024033"/>
    </source>
</evidence>
<name>A0ABQ4I803_9ACTN</name>
<dbReference type="RefSeq" id="WP_204290113.1">
    <property type="nucleotide sequence ID" value="NZ_BAAAGZ010000024.1"/>
</dbReference>
<protein>
    <submittedName>
        <fullName evidence="10">Polyprenol-phosphate-mannose-dependent alpha-(1-2)-phosphatidylinositol mannoside mannosyltransferase</fullName>
    </submittedName>
</protein>
<evidence type="ECO:0000313" key="10">
    <source>
        <dbReference type="EMBL" id="GIJ14022.1"/>
    </source>
</evidence>
<evidence type="ECO:0000256" key="8">
    <source>
        <dbReference type="SAM" id="MobiDB-lite"/>
    </source>
</evidence>
<feature type="transmembrane region" description="Helical" evidence="9">
    <location>
        <begin position="320"/>
        <end position="336"/>
    </location>
</feature>
<keyword evidence="2" id="KW-1003">Cell membrane</keyword>
<keyword evidence="11" id="KW-1185">Reference proteome</keyword>
<dbReference type="EMBL" id="BOPA01000006">
    <property type="protein sequence ID" value="GIJ14022.1"/>
    <property type="molecule type" value="Genomic_DNA"/>
</dbReference>
<comment type="subcellular location">
    <subcellularLocation>
        <location evidence="1">Cell membrane</location>
        <topology evidence="1">Multi-pass membrane protein</topology>
    </subcellularLocation>
</comment>
<dbReference type="GO" id="GO:0016757">
    <property type="term" value="F:glycosyltransferase activity"/>
    <property type="evidence" value="ECO:0007669"/>
    <property type="project" value="UniProtKB-KW"/>
</dbReference>
<feature type="transmembrane region" description="Helical" evidence="9">
    <location>
        <begin position="297"/>
        <end position="314"/>
    </location>
</feature>
<keyword evidence="10" id="KW-0328">Glycosyltransferase</keyword>
<dbReference type="Pfam" id="PF09594">
    <property type="entry name" value="GT87"/>
    <property type="match status" value="1"/>
</dbReference>
<keyword evidence="5 9" id="KW-1133">Transmembrane helix</keyword>
<keyword evidence="4 9" id="KW-0812">Transmembrane</keyword>
<dbReference type="InterPro" id="IPR018584">
    <property type="entry name" value="GT87"/>
</dbReference>
<feature type="transmembrane region" description="Helical" evidence="9">
    <location>
        <begin position="97"/>
        <end position="116"/>
    </location>
</feature>
<feature type="transmembrane region" description="Helical" evidence="9">
    <location>
        <begin position="268"/>
        <end position="285"/>
    </location>
</feature>
<proteinExistence type="inferred from homology"/>
<keyword evidence="3" id="KW-0808">Transferase</keyword>
<feature type="transmembrane region" description="Helical" evidence="9">
    <location>
        <begin position="20"/>
        <end position="40"/>
    </location>
</feature>